<dbReference type="EMBL" id="QGGO01000016">
    <property type="protein sequence ID" value="PWK23878.1"/>
    <property type="molecule type" value="Genomic_DNA"/>
</dbReference>
<comment type="caution">
    <text evidence="2">The sequence shown here is derived from an EMBL/GenBank/DDBJ whole genome shotgun (WGS) entry which is preliminary data.</text>
</comment>
<keyword evidence="1" id="KW-1133">Transmembrane helix</keyword>
<evidence type="ECO:0008006" key="4">
    <source>
        <dbReference type="Google" id="ProtNLM"/>
    </source>
</evidence>
<organism evidence="2 3">
    <name type="scientific">Arcicella aurantiaca</name>
    <dbReference type="NCBI Taxonomy" id="591202"/>
    <lineage>
        <taxon>Bacteria</taxon>
        <taxon>Pseudomonadati</taxon>
        <taxon>Bacteroidota</taxon>
        <taxon>Cytophagia</taxon>
        <taxon>Cytophagales</taxon>
        <taxon>Flectobacillaceae</taxon>
        <taxon>Arcicella</taxon>
    </lineage>
</organism>
<feature type="transmembrane region" description="Helical" evidence="1">
    <location>
        <begin position="7"/>
        <end position="25"/>
    </location>
</feature>
<reference evidence="2 3" key="1">
    <citation type="submission" date="2018-05" db="EMBL/GenBank/DDBJ databases">
        <title>Genomic Encyclopedia of Archaeal and Bacterial Type Strains, Phase II (KMG-II): from individual species to whole genera.</title>
        <authorList>
            <person name="Goeker M."/>
        </authorList>
    </citation>
    <scope>NUCLEOTIDE SEQUENCE [LARGE SCALE GENOMIC DNA]</scope>
    <source>
        <strain evidence="2 3">DSM 22214</strain>
    </source>
</reference>
<evidence type="ECO:0000313" key="3">
    <source>
        <dbReference type="Proteomes" id="UP000245489"/>
    </source>
</evidence>
<evidence type="ECO:0000256" key="1">
    <source>
        <dbReference type="SAM" id="Phobius"/>
    </source>
</evidence>
<keyword evidence="3" id="KW-1185">Reference proteome</keyword>
<protein>
    <recommendedName>
        <fullName evidence="4">Polyketide cyclase/dehydrase/lipid transport protein</fullName>
    </recommendedName>
</protein>
<dbReference type="Gene3D" id="3.30.530.20">
    <property type="match status" value="1"/>
</dbReference>
<accession>A0A316E2K4</accession>
<gene>
    <name evidence="2" type="ORF">LV89_03085</name>
</gene>
<keyword evidence="1" id="KW-0812">Transmembrane</keyword>
<dbReference type="OrthoDB" id="9807923at2"/>
<keyword evidence="1" id="KW-0472">Membrane</keyword>
<evidence type="ECO:0000313" key="2">
    <source>
        <dbReference type="EMBL" id="PWK23878.1"/>
    </source>
</evidence>
<sequence length="185" mass="21055">MKKGIKLLGVFLGIIVIAVVILNIISSDEKEIIIVSEQKIDAPSNVVYNKVRNFKNYPSWSPFRLTDPQQKFDITAVDGQVGSKFHWVGVQETSEGYQEIVGLEENKAVNIKCNITVPYEAKPEFNYSFLEKGNNTYVRQEFKVKMDFPANIIAHLTDLRTEMRLTNEKGLSLLKKVCEEDLAKL</sequence>
<name>A0A316E2K4_9BACT</name>
<dbReference type="Proteomes" id="UP000245489">
    <property type="component" value="Unassembled WGS sequence"/>
</dbReference>
<dbReference type="RefSeq" id="WP_109743794.1">
    <property type="nucleotide sequence ID" value="NZ_QGGO01000016.1"/>
</dbReference>
<dbReference type="AlphaFoldDB" id="A0A316E2K4"/>
<proteinExistence type="predicted"/>
<dbReference type="InterPro" id="IPR023393">
    <property type="entry name" value="START-like_dom_sf"/>
</dbReference>
<dbReference type="SUPFAM" id="SSF55961">
    <property type="entry name" value="Bet v1-like"/>
    <property type="match status" value="1"/>
</dbReference>